<dbReference type="RefSeq" id="WP_065859413.1">
    <property type="nucleotide sequence ID" value="NZ_LYPC01000032.1"/>
</dbReference>
<name>A0A1C0ZR02_9BACL</name>
<comment type="caution">
    <text evidence="2">The sequence shown here is derived from an EMBL/GenBank/DDBJ whole genome shotgun (WGS) entry which is preliminary data.</text>
</comment>
<dbReference type="PANTHER" id="PTHR34351">
    <property type="entry name" value="SLR1927 PROTEIN-RELATED"/>
    <property type="match status" value="1"/>
</dbReference>
<proteinExistence type="predicted"/>
<dbReference type="AlphaFoldDB" id="A0A1C0ZR02"/>
<evidence type="ECO:0000313" key="2">
    <source>
        <dbReference type="EMBL" id="OCT10495.1"/>
    </source>
</evidence>
<dbReference type="OrthoDB" id="9789943at2"/>
<keyword evidence="3" id="KW-1185">Reference proteome</keyword>
<sequence>MSISWIVIIAALLFFLQFRFFARWGFRGLRIERTFNTTHCHVGDELLMIETIVNRKLAPIPWLRLESTIHAGLIFNQMNNLEVSSGSLFQNHRSLFSLMPYTRIVRRHRVQAAKRGWYKLETIAATMGDLVGMQAASTTHRIFVELLVYPRLVHHDDIPILSSRWQGDVTVERWIMSDPFLVSGVREYRYGDTMNSIHWKATARSQKLQVYNREFTADPRLLIVVNSQVTETMWDAVTDPELVEKALSYAATLAEHAVSRGIPVGFGYNGWLQHEPGVPVYCAPEGGWGQLEHLFQTMAKLAISCARSCEDFLDYGIELESEALDIILLTAFVSDSIAQSIARLEALGHSVFIVPLTHNLLSLNEQEVASTHADALS</sequence>
<evidence type="ECO:0000259" key="1">
    <source>
        <dbReference type="Pfam" id="PF01882"/>
    </source>
</evidence>
<feature type="domain" description="DUF58" evidence="1">
    <location>
        <begin position="185"/>
        <end position="261"/>
    </location>
</feature>
<evidence type="ECO:0000313" key="3">
    <source>
        <dbReference type="Proteomes" id="UP000093309"/>
    </source>
</evidence>
<dbReference type="Proteomes" id="UP000093309">
    <property type="component" value="Unassembled WGS sequence"/>
</dbReference>
<dbReference type="Pfam" id="PF01882">
    <property type="entry name" value="DUF58"/>
    <property type="match status" value="1"/>
</dbReference>
<protein>
    <recommendedName>
        <fullName evidence="1">DUF58 domain-containing protein</fullName>
    </recommendedName>
</protein>
<accession>A0A1C0ZR02</accession>
<organism evidence="2 3">
    <name type="scientific">Paenibacillus pectinilyticus</name>
    <dbReference type="NCBI Taxonomy" id="512399"/>
    <lineage>
        <taxon>Bacteria</taxon>
        <taxon>Bacillati</taxon>
        <taxon>Bacillota</taxon>
        <taxon>Bacilli</taxon>
        <taxon>Bacillales</taxon>
        <taxon>Paenibacillaceae</taxon>
        <taxon>Paenibacillus</taxon>
    </lineage>
</organism>
<dbReference type="STRING" id="512399.A8709_11880"/>
<dbReference type="InterPro" id="IPR002881">
    <property type="entry name" value="DUF58"/>
</dbReference>
<gene>
    <name evidence="2" type="ORF">A8709_11880</name>
</gene>
<dbReference type="PANTHER" id="PTHR34351:SF2">
    <property type="entry name" value="DUF58 DOMAIN-CONTAINING PROTEIN"/>
    <property type="match status" value="1"/>
</dbReference>
<dbReference type="EMBL" id="LYPC01000032">
    <property type="protein sequence ID" value="OCT10495.1"/>
    <property type="molecule type" value="Genomic_DNA"/>
</dbReference>
<reference evidence="3" key="1">
    <citation type="submission" date="2016-05" db="EMBL/GenBank/DDBJ databases">
        <title>Paenibacillus oryzae. sp. nov., isolated from the rice root.</title>
        <authorList>
            <person name="Zhang J."/>
            <person name="Zhang X."/>
        </authorList>
    </citation>
    <scope>NUCLEOTIDE SEQUENCE [LARGE SCALE GENOMIC DNA]</scope>
    <source>
        <strain evidence="3">KCTC13222</strain>
    </source>
</reference>